<dbReference type="SMART" id="SM00869">
    <property type="entry name" value="Autotransporter"/>
    <property type="match status" value="1"/>
</dbReference>
<dbReference type="InterPro" id="IPR015500">
    <property type="entry name" value="Peptidase_S8_subtilisin-rel"/>
</dbReference>
<dbReference type="AlphaFoldDB" id="A0A843YQ77"/>
<keyword evidence="2" id="KW-0732">Signal</keyword>
<dbReference type="PROSITE" id="PS51208">
    <property type="entry name" value="AUTOTRANSPORTER"/>
    <property type="match status" value="1"/>
</dbReference>
<dbReference type="GO" id="GO:0004252">
    <property type="term" value="F:serine-type endopeptidase activity"/>
    <property type="evidence" value="ECO:0007669"/>
    <property type="project" value="UniProtKB-UniRule"/>
</dbReference>
<dbReference type="Pfam" id="PF03797">
    <property type="entry name" value="Autotransporter"/>
    <property type="match status" value="1"/>
</dbReference>
<feature type="active site" description="Charge relay system" evidence="5">
    <location>
        <position position="315"/>
    </location>
</feature>
<gene>
    <name evidence="8" type="ORF">GEV47_14770</name>
</gene>
<feature type="region of interest" description="Disordered" evidence="6">
    <location>
        <begin position="33"/>
        <end position="91"/>
    </location>
</feature>
<evidence type="ECO:0000256" key="3">
    <source>
        <dbReference type="ARBA" id="ARBA00022801"/>
    </source>
</evidence>
<dbReference type="InterPro" id="IPR000209">
    <property type="entry name" value="Peptidase_S8/S53_dom"/>
</dbReference>
<dbReference type="NCBIfam" id="TIGR01414">
    <property type="entry name" value="autotrans_barl"/>
    <property type="match status" value="1"/>
</dbReference>
<dbReference type="GO" id="GO:0019867">
    <property type="term" value="C:outer membrane"/>
    <property type="evidence" value="ECO:0007669"/>
    <property type="project" value="InterPro"/>
</dbReference>
<evidence type="ECO:0000313" key="9">
    <source>
        <dbReference type="Proteomes" id="UP000451565"/>
    </source>
</evidence>
<dbReference type="NCBIfam" id="TIGR02601">
    <property type="entry name" value="autotrns_rpt"/>
    <property type="match status" value="1"/>
</dbReference>
<dbReference type="EMBL" id="WINI01000007">
    <property type="protein sequence ID" value="MQR01939.1"/>
    <property type="molecule type" value="Genomic_DNA"/>
</dbReference>
<feature type="active site" description="Charge relay system" evidence="5">
    <location>
        <position position="114"/>
    </location>
</feature>
<dbReference type="PROSITE" id="PS51892">
    <property type="entry name" value="SUBTILASE"/>
    <property type="match status" value="1"/>
</dbReference>
<dbReference type="InterPro" id="IPR036852">
    <property type="entry name" value="Peptidase_S8/S53_dom_sf"/>
</dbReference>
<sequence length="954" mass="97788">MQMNKENTNHFSRTAFALAVSVLVTGCAGGGGGSDGGSHNTGSGGNTLTNTPITPPPPTIVPPGDSGTAPQTPVLPPTSPGAKPPLLNSLDPSNVTAAHAAGITGDNVTIGVVDTDFDLSNPQFGGRVTKTVYSPGGANGNSHGTQVTEMLAGDSTGIAPGVFVQAAASGSNNNGVTLYAQIYTDLFAKGVKIVNQSSVVGTLGSPPSLASSLYTMYTPFVAQQGLFIWATGNDGDKQPALSAAMPHLYSDLEVGWIAVTAVNAVGGKDGFSTIDTVAGEKSSYANSCGVAANWCLAAPGDFVSPSTGQRVYGTSFATPAVTGAAALVQQVYPWMNTDLIRQTILSTATDMHDTATYGWGLLDASKAAKGPALFDKRLTLGSSNFNAIFNDINSEFSNDIAGDAGLLKSGTGSLKLSGKNTFAGLSEIADGTLIITGSVTSGVQIDLQGNLAGDGGHIGGSVANNGTLTNTGKGLTIRGDYTASQFSVFSNDAVSRLTVGGTAHLGNSQLVVTDITDYVTLQPKSSIILTAGAGVNGTFNANPIYAPMLSGTVTYGANDVDLSLQRNDVTIVAAKAFGADATRRNSAANVEQALKVADNMVASGKAGATTSAAFLNSAIALQHSANLESVGVTLDSLSGQIYASSQALTFQQSDAVNRDLSNRMAEFGNSQFVREKTGLWVTALGASGKLSQSGYSTGSTSQWGGQFGADTHLNDKTIVGAAIAYSDSKATFDRFGGEAKSQNVGVSLYGRYALNEQGGYLAGRVGGASVDSKVSRTAIINGDAQGLHAKHDDTVLSGYMESGYKFAVAPNTSVTPFAAISYDHLNRDGFTESGSAFGLTANSQTYHQTAGIAGVRGSSGFQWSAGQSYLQGYTSVQQTFTNGSLDFNASFNGAPDARFSVQGIGLDKTSGWIGVGLTTTVNSTWNWYVNYDAQFDKGGVKNNVVAAGLRMSIQ</sequence>
<dbReference type="PANTHER" id="PTHR35037">
    <property type="entry name" value="C-TERMINAL REGION OF AIDA-LIKE PROTEIN"/>
    <property type="match status" value="1"/>
</dbReference>
<protein>
    <submittedName>
        <fullName evidence="8">Autotransporter domain-containing protein</fullName>
    </submittedName>
</protein>
<dbReference type="PRINTS" id="PR00723">
    <property type="entry name" value="SUBTILISIN"/>
</dbReference>
<keyword evidence="3 5" id="KW-0378">Hydrolase</keyword>
<evidence type="ECO:0000313" key="8">
    <source>
        <dbReference type="EMBL" id="MQR01939.1"/>
    </source>
</evidence>
<reference evidence="8 9" key="1">
    <citation type="submission" date="2019-10" db="EMBL/GenBank/DDBJ databases">
        <title>Glaciimonas soli sp. nov., a psychrophilic bacterium isolated from the forest soil of a high elevation mountain in Taiwan.</title>
        <authorList>
            <person name="Wang L.-T."/>
            <person name="Shieh W.Y."/>
        </authorList>
    </citation>
    <scope>NUCLEOTIDE SEQUENCE [LARGE SCALE GENOMIC DNA]</scope>
    <source>
        <strain evidence="8 9">GS1</strain>
    </source>
</reference>
<dbReference type="InterPro" id="IPR005546">
    <property type="entry name" value="Autotransporte_beta"/>
</dbReference>
<dbReference type="CDD" id="cd04848">
    <property type="entry name" value="Peptidases_S8_Autotransporter_serine_protease_like"/>
    <property type="match status" value="1"/>
</dbReference>
<comment type="caution">
    <text evidence="8">The sequence shown here is derived from an EMBL/GenBank/DDBJ whole genome shotgun (WGS) entry which is preliminary data.</text>
</comment>
<dbReference type="SUPFAM" id="SSF103515">
    <property type="entry name" value="Autotransporter"/>
    <property type="match status" value="1"/>
</dbReference>
<proteinExistence type="inferred from homology"/>
<dbReference type="InterPro" id="IPR013425">
    <property type="entry name" value="Autotrns_rpt"/>
</dbReference>
<dbReference type="Gene3D" id="2.40.128.130">
    <property type="entry name" value="Autotransporter beta-domain"/>
    <property type="match status" value="1"/>
</dbReference>
<evidence type="ECO:0000256" key="2">
    <source>
        <dbReference type="ARBA" id="ARBA00022729"/>
    </source>
</evidence>
<feature type="compositionally biased region" description="Pro residues" evidence="6">
    <location>
        <begin position="73"/>
        <end position="83"/>
    </location>
</feature>
<dbReference type="InterPro" id="IPR036709">
    <property type="entry name" value="Autotransporte_beta_dom_sf"/>
</dbReference>
<evidence type="ECO:0000256" key="6">
    <source>
        <dbReference type="SAM" id="MobiDB-lite"/>
    </source>
</evidence>
<dbReference type="InterPro" id="IPR023828">
    <property type="entry name" value="Peptidase_S8_Ser-AS"/>
</dbReference>
<name>A0A843YQ77_9BURK</name>
<accession>A0A843YQ77</accession>
<evidence type="ECO:0000256" key="5">
    <source>
        <dbReference type="PROSITE-ProRule" id="PRU01240"/>
    </source>
</evidence>
<keyword evidence="1 5" id="KW-0645">Protease</keyword>
<organism evidence="8 9">
    <name type="scientific">Glaciimonas soli</name>
    <dbReference type="NCBI Taxonomy" id="2590999"/>
    <lineage>
        <taxon>Bacteria</taxon>
        <taxon>Pseudomonadati</taxon>
        <taxon>Pseudomonadota</taxon>
        <taxon>Betaproteobacteria</taxon>
        <taxon>Burkholderiales</taxon>
        <taxon>Oxalobacteraceae</taxon>
        <taxon>Glaciimonas</taxon>
    </lineage>
</organism>
<evidence type="ECO:0000256" key="4">
    <source>
        <dbReference type="ARBA" id="ARBA00022825"/>
    </source>
</evidence>
<dbReference type="PANTHER" id="PTHR35037:SF3">
    <property type="entry name" value="C-TERMINAL REGION OF AIDA-LIKE PROTEIN"/>
    <property type="match status" value="1"/>
</dbReference>
<dbReference type="Pfam" id="PF00082">
    <property type="entry name" value="Peptidase_S8"/>
    <property type="match status" value="1"/>
</dbReference>
<evidence type="ECO:0000256" key="1">
    <source>
        <dbReference type="ARBA" id="ARBA00022670"/>
    </source>
</evidence>
<dbReference type="PROSITE" id="PS51257">
    <property type="entry name" value="PROKAR_LIPOPROTEIN"/>
    <property type="match status" value="1"/>
</dbReference>
<dbReference type="SUPFAM" id="SSF52743">
    <property type="entry name" value="Subtilisin-like"/>
    <property type="match status" value="1"/>
</dbReference>
<feature type="compositionally biased region" description="Low complexity" evidence="6">
    <location>
        <begin position="37"/>
        <end position="52"/>
    </location>
</feature>
<keyword evidence="9" id="KW-1185">Reference proteome</keyword>
<keyword evidence="4 5" id="KW-0720">Serine protease</keyword>
<feature type="domain" description="Autotransporter" evidence="7">
    <location>
        <begin position="672"/>
        <end position="953"/>
    </location>
</feature>
<evidence type="ECO:0000259" key="7">
    <source>
        <dbReference type="PROSITE" id="PS51208"/>
    </source>
</evidence>
<dbReference type="OrthoDB" id="5760545at2"/>
<dbReference type="Gene3D" id="3.40.50.200">
    <property type="entry name" value="Peptidase S8/S53 domain"/>
    <property type="match status" value="1"/>
</dbReference>
<dbReference type="GO" id="GO:0006508">
    <property type="term" value="P:proteolysis"/>
    <property type="evidence" value="ECO:0007669"/>
    <property type="project" value="UniProtKB-KW"/>
</dbReference>
<dbReference type="InterPro" id="IPR034061">
    <property type="entry name" value="Peptidases_S8_Autotransporter"/>
</dbReference>
<feature type="active site" description="Charge relay system" evidence="5">
    <location>
        <position position="143"/>
    </location>
</feature>
<dbReference type="InterPro" id="IPR051551">
    <property type="entry name" value="Autotransporter_adhesion"/>
</dbReference>
<comment type="similarity">
    <text evidence="5">Belongs to the peptidase S8 family.</text>
</comment>
<dbReference type="Proteomes" id="UP000451565">
    <property type="component" value="Unassembled WGS sequence"/>
</dbReference>
<dbReference type="PROSITE" id="PS00138">
    <property type="entry name" value="SUBTILASE_SER"/>
    <property type="match status" value="1"/>
</dbReference>
<dbReference type="InterPro" id="IPR006315">
    <property type="entry name" value="OM_autotransptr_brl_dom"/>
</dbReference>